<evidence type="ECO:0000256" key="11">
    <source>
        <dbReference type="PROSITE-ProRule" id="PRU00339"/>
    </source>
</evidence>
<dbReference type="CDD" id="cd00082">
    <property type="entry name" value="HisKA"/>
    <property type="match status" value="1"/>
</dbReference>
<dbReference type="PROSITE" id="PS50109">
    <property type="entry name" value="HIS_KIN"/>
    <property type="match status" value="1"/>
</dbReference>
<protein>
    <recommendedName>
        <fullName evidence="2">histidine kinase</fullName>
        <ecNumber evidence="2">2.7.13.3</ecNumber>
    </recommendedName>
</protein>
<dbReference type="SMART" id="SM00387">
    <property type="entry name" value="HATPase_c"/>
    <property type="match status" value="1"/>
</dbReference>
<comment type="catalytic activity">
    <reaction evidence="1">
        <text>ATP + protein L-histidine = ADP + protein N-phospho-L-histidine.</text>
        <dbReference type="EC" id="2.7.13.3"/>
    </reaction>
</comment>
<evidence type="ECO:0000256" key="5">
    <source>
        <dbReference type="ARBA" id="ARBA00022737"/>
    </source>
</evidence>
<dbReference type="PANTHER" id="PTHR42878:SF7">
    <property type="entry name" value="SENSOR HISTIDINE KINASE GLRK"/>
    <property type="match status" value="1"/>
</dbReference>
<keyword evidence="9" id="KW-0067">ATP-binding</keyword>
<dbReference type="InterPro" id="IPR036097">
    <property type="entry name" value="HisK_dim/P_sf"/>
</dbReference>
<proteinExistence type="predicted"/>
<dbReference type="InterPro" id="IPR005467">
    <property type="entry name" value="His_kinase_dom"/>
</dbReference>
<dbReference type="InterPro" id="IPR013105">
    <property type="entry name" value="TPR_2"/>
</dbReference>
<dbReference type="InterPro" id="IPR011990">
    <property type="entry name" value="TPR-like_helical_dom_sf"/>
</dbReference>
<keyword evidence="13" id="KW-0812">Transmembrane</keyword>
<dbReference type="SMART" id="SM00028">
    <property type="entry name" value="TPR"/>
    <property type="match status" value="6"/>
</dbReference>
<accession>A0ABZ0IQR5</accession>
<dbReference type="PROSITE" id="PS50005">
    <property type="entry name" value="TPR"/>
    <property type="match status" value="2"/>
</dbReference>
<keyword evidence="10" id="KW-0902">Two-component regulatory system</keyword>
<evidence type="ECO:0000256" key="2">
    <source>
        <dbReference type="ARBA" id="ARBA00012438"/>
    </source>
</evidence>
<evidence type="ECO:0000259" key="14">
    <source>
        <dbReference type="PROSITE" id="PS50109"/>
    </source>
</evidence>
<feature type="repeat" description="TPR" evidence="11">
    <location>
        <begin position="201"/>
        <end position="234"/>
    </location>
</feature>
<feature type="transmembrane region" description="Helical" evidence="13">
    <location>
        <begin position="396"/>
        <end position="415"/>
    </location>
</feature>
<gene>
    <name evidence="15" type="ORF">RT717_02020</name>
</gene>
<keyword evidence="13" id="KW-1133">Transmembrane helix</keyword>
<keyword evidence="8 11" id="KW-0802">TPR repeat</keyword>
<dbReference type="SUPFAM" id="SSF48452">
    <property type="entry name" value="TPR-like"/>
    <property type="match status" value="2"/>
</dbReference>
<evidence type="ECO:0000256" key="12">
    <source>
        <dbReference type="SAM" id="Coils"/>
    </source>
</evidence>
<evidence type="ECO:0000256" key="1">
    <source>
        <dbReference type="ARBA" id="ARBA00000085"/>
    </source>
</evidence>
<dbReference type="RefSeq" id="WP_317490075.1">
    <property type="nucleotide sequence ID" value="NZ_CP136051.1"/>
</dbReference>
<evidence type="ECO:0000256" key="7">
    <source>
        <dbReference type="ARBA" id="ARBA00022777"/>
    </source>
</evidence>
<keyword evidence="12" id="KW-0175">Coiled coil</keyword>
<dbReference type="EC" id="2.7.13.3" evidence="2"/>
<dbReference type="Gene3D" id="3.30.565.10">
    <property type="entry name" value="Histidine kinase-like ATPase, C-terminal domain"/>
    <property type="match status" value="1"/>
</dbReference>
<dbReference type="EMBL" id="CP136051">
    <property type="protein sequence ID" value="WOK07397.1"/>
    <property type="molecule type" value="Genomic_DNA"/>
</dbReference>
<evidence type="ECO:0000313" key="16">
    <source>
        <dbReference type="Proteomes" id="UP001302349"/>
    </source>
</evidence>
<dbReference type="PRINTS" id="PR00344">
    <property type="entry name" value="BCTRLSENSOR"/>
</dbReference>
<organism evidence="15 16">
    <name type="scientific">Imperialibacter roseus</name>
    <dbReference type="NCBI Taxonomy" id="1324217"/>
    <lineage>
        <taxon>Bacteria</taxon>
        <taxon>Pseudomonadati</taxon>
        <taxon>Bacteroidota</taxon>
        <taxon>Cytophagia</taxon>
        <taxon>Cytophagales</taxon>
        <taxon>Flammeovirgaceae</taxon>
        <taxon>Imperialibacter</taxon>
    </lineage>
</organism>
<dbReference type="GO" id="GO:0016301">
    <property type="term" value="F:kinase activity"/>
    <property type="evidence" value="ECO:0007669"/>
    <property type="project" value="UniProtKB-KW"/>
</dbReference>
<evidence type="ECO:0000256" key="6">
    <source>
        <dbReference type="ARBA" id="ARBA00022741"/>
    </source>
</evidence>
<keyword evidence="7 15" id="KW-0418">Kinase</keyword>
<name>A0ABZ0IQR5_9BACT</name>
<reference evidence="15 16" key="1">
    <citation type="journal article" date="2023" name="Microbiol. Resour. Announc.">
        <title>Complete Genome Sequence of Imperialibacter roseus strain P4T.</title>
        <authorList>
            <person name="Tizabi D.R."/>
            <person name="Bachvaroff T."/>
            <person name="Hill R.T."/>
        </authorList>
    </citation>
    <scope>NUCLEOTIDE SEQUENCE [LARGE SCALE GENOMIC DNA]</scope>
    <source>
        <strain evidence="15 16">P4T</strain>
    </source>
</reference>
<dbReference type="InterPro" id="IPR003594">
    <property type="entry name" value="HATPase_dom"/>
</dbReference>
<keyword evidence="6" id="KW-0547">Nucleotide-binding</keyword>
<evidence type="ECO:0000313" key="15">
    <source>
        <dbReference type="EMBL" id="WOK07397.1"/>
    </source>
</evidence>
<dbReference type="InterPro" id="IPR036890">
    <property type="entry name" value="HATPase_C_sf"/>
</dbReference>
<dbReference type="InterPro" id="IPR004358">
    <property type="entry name" value="Sig_transdc_His_kin-like_C"/>
</dbReference>
<feature type="domain" description="Histidine kinase" evidence="14">
    <location>
        <begin position="453"/>
        <end position="664"/>
    </location>
</feature>
<feature type="repeat" description="TPR" evidence="11">
    <location>
        <begin position="114"/>
        <end position="147"/>
    </location>
</feature>
<dbReference type="Gene3D" id="1.25.40.10">
    <property type="entry name" value="Tetratricopeptide repeat domain"/>
    <property type="match status" value="2"/>
</dbReference>
<dbReference type="Proteomes" id="UP001302349">
    <property type="component" value="Chromosome"/>
</dbReference>
<dbReference type="InterPro" id="IPR019734">
    <property type="entry name" value="TPR_rpt"/>
</dbReference>
<dbReference type="SUPFAM" id="SSF47384">
    <property type="entry name" value="Homodimeric domain of signal transducing histidine kinase"/>
    <property type="match status" value="1"/>
</dbReference>
<keyword evidence="4" id="KW-0808">Transferase</keyword>
<sequence length="664" mass="75878">MRFLFSIIFTVFHLSYLLAEGSQDVVPLNDAEYPSTFYRDYFHELRKKANRDSVIVWLKDEIGKQEQLGHTVNIVNLQIILGQLSRSVSRTDAYLVLENALNAARKLDMRYEEALAHLEIGNVYNSVGSKEEALQHFLLAAELSETSNYPDQAFRAYYHVANLHYSSDNYKEALAALDKGLHFFSIEEWMERDKFTTTDVVSAYNTMGLCYYALQNYPEAIDAYDKGLMVAGKRRSDMWVGLIHGNMGNVFFKQGKLDSAEMLIKIDLNVSKKHKAFRSIASDYLAIASIYQGRNDLLTAQTYFDSAYQVISQNMMSYASYFKRRAELAYAMGEYKKAIDFKNTYDAMADSVEKVKKSKELALIQSNNDFKTKLETLQLLEKENELKDKEIAYKNVLIYGGAFVTLLAVVLAIVLNRSNQLKVKLNKELEKEVERRTERLASTVKELDTFIYRLSHDFRRPLTTLIGLDSLGRTLSKDPETSELFSKVGKTAKQMDRMLLKMTYIHEVNTLEPTIVQTNLRDVVQEVIAGFDDDFSALKMQLIVEVPDEMIVATDTRFLQLILTNLLENAFIFTDEGKEQKIIKVSSRLTEKGWGILISDNGVGISHEIRSRIYEPFFRGSPISQGNGLGLYLVRKAMSKLKGRVVDYNGDQGESVFMLEFFIS</sequence>
<keyword evidence="5" id="KW-0677">Repeat</keyword>
<keyword evidence="13" id="KW-0472">Membrane</keyword>
<evidence type="ECO:0000256" key="10">
    <source>
        <dbReference type="ARBA" id="ARBA00023012"/>
    </source>
</evidence>
<feature type="coiled-coil region" evidence="12">
    <location>
        <begin position="415"/>
        <end position="446"/>
    </location>
</feature>
<evidence type="ECO:0000256" key="9">
    <source>
        <dbReference type="ARBA" id="ARBA00022840"/>
    </source>
</evidence>
<dbReference type="InterPro" id="IPR050351">
    <property type="entry name" value="BphY/WalK/GraS-like"/>
</dbReference>
<dbReference type="Gene3D" id="1.10.287.130">
    <property type="match status" value="1"/>
</dbReference>
<dbReference type="Pfam" id="PF07719">
    <property type="entry name" value="TPR_2"/>
    <property type="match status" value="1"/>
</dbReference>
<evidence type="ECO:0000256" key="13">
    <source>
        <dbReference type="SAM" id="Phobius"/>
    </source>
</evidence>
<keyword evidence="3" id="KW-0597">Phosphoprotein</keyword>
<keyword evidence="16" id="KW-1185">Reference proteome</keyword>
<dbReference type="InterPro" id="IPR003661">
    <property type="entry name" value="HisK_dim/P_dom"/>
</dbReference>
<evidence type="ECO:0000256" key="4">
    <source>
        <dbReference type="ARBA" id="ARBA00022679"/>
    </source>
</evidence>
<evidence type="ECO:0000256" key="8">
    <source>
        <dbReference type="ARBA" id="ARBA00022803"/>
    </source>
</evidence>
<dbReference type="SUPFAM" id="SSF55874">
    <property type="entry name" value="ATPase domain of HSP90 chaperone/DNA topoisomerase II/histidine kinase"/>
    <property type="match status" value="1"/>
</dbReference>
<evidence type="ECO:0000256" key="3">
    <source>
        <dbReference type="ARBA" id="ARBA00022553"/>
    </source>
</evidence>
<dbReference type="PANTHER" id="PTHR42878">
    <property type="entry name" value="TWO-COMPONENT HISTIDINE KINASE"/>
    <property type="match status" value="1"/>
</dbReference>
<dbReference type="Pfam" id="PF02518">
    <property type="entry name" value="HATPase_c"/>
    <property type="match status" value="1"/>
</dbReference>